<reference evidence="2 3" key="1">
    <citation type="submission" date="2018-12" db="EMBL/GenBank/DDBJ databases">
        <title>Sphingomonas sp. HMF7854 Genome sequencing and assembly.</title>
        <authorList>
            <person name="Cha I."/>
            <person name="Kang H."/>
            <person name="Kim H."/>
            <person name="Kang J."/>
            <person name="Joh K."/>
        </authorList>
    </citation>
    <scope>NUCLEOTIDE SEQUENCE [LARGE SCALE GENOMIC DNA]</scope>
    <source>
        <strain evidence="2 3">HMF7854</strain>
    </source>
</reference>
<keyword evidence="1" id="KW-0812">Transmembrane</keyword>
<proteinExistence type="predicted"/>
<dbReference type="EMBL" id="RWJF01000001">
    <property type="protein sequence ID" value="RST31226.1"/>
    <property type="molecule type" value="Genomic_DNA"/>
</dbReference>
<evidence type="ECO:0000256" key="1">
    <source>
        <dbReference type="SAM" id="Phobius"/>
    </source>
</evidence>
<keyword evidence="1" id="KW-1133">Transmembrane helix</keyword>
<evidence type="ECO:0000313" key="3">
    <source>
        <dbReference type="Proteomes" id="UP000274661"/>
    </source>
</evidence>
<organism evidence="2 3">
    <name type="scientific">Sphingomonas ginkgonis</name>
    <dbReference type="NCBI Taxonomy" id="2315330"/>
    <lineage>
        <taxon>Bacteria</taxon>
        <taxon>Pseudomonadati</taxon>
        <taxon>Pseudomonadota</taxon>
        <taxon>Alphaproteobacteria</taxon>
        <taxon>Sphingomonadales</taxon>
        <taxon>Sphingomonadaceae</taxon>
        <taxon>Sphingomonas</taxon>
    </lineage>
</organism>
<evidence type="ECO:0000313" key="2">
    <source>
        <dbReference type="EMBL" id="RST31226.1"/>
    </source>
</evidence>
<keyword evidence="1" id="KW-0472">Membrane</keyword>
<name>A0A429VBG9_9SPHN</name>
<gene>
    <name evidence="2" type="ORF">HMF7854_10550</name>
</gene>
<feature type="transmembrane region" description="Helical" evidence="1">
    <location>
        <begin position="44"/>
        <end position="61"/>
    </location>
</feature>
<dbReference type="AlphaFoldDB" id="A0A429VBG9"/>
<protein>
    <submittedName>
        <fullName evidence="2">Uncharacterized protein</fullName>
    </submittedName>
</protein>
<dbReference type="RefSeq" id="WP_126719054.1">
    <property type="nucleotide sequence ID" value="NZ_RWJF01000001.1"/>
</dbReference>
<accession>A0A429VBG9</accession>
<dbReference type="Proteomes" id="UP000274661">
    <property type="component" value="Unassembled WGS sequence"/>
</dbReference>
<keyword evidence="3" id="KW-1185">Reference proteome</keyword>
<sequence>MTTLRFNRVNQSIWRRRIPVRGSAFTAGASAARAATDTLAADLKMFAMTFVAGFLGVTIFFA</sequence>
<comment type="caution">
    <text evidence="2">The sequence shown here is derived from an EMBL/GenBank/DDBJ whole genome shotgun (WGS) entry which is preliminary data.</text>
</comment>